<feature type="compositionally biased region" description="Low complexity" evidence="1">
    <location>
        <begin position="104"/>
        <end position="127"/>
    </location>
</feature>
<evidence type="ECO:0000313" key="4">
    <source>
        <dbReference type="Proteomes" id="UP000285575"/>
    </source>
</evidence>
<dbReference type="EMBL" id="SACR01000005">
    <property type="protein sequence ID" value="RVU44673.1"/>
    <property type="molecule type" value="Genomic_DNA"/>
</dbReference>
<sequence>MKIKLRNRLEVLMRDSGVKSIEEMAQRLTEKQGYKITRTPLSRKFKDEDVQLPLSLIEALCNELQCLPGDLFETNVSDAPAEFVDDLRSRLQPFRYGTLRLAKPGAASDAPAPAQEAAVPPAVASPATPTPTPAARPKPRLAEKSLDDLAGPKVTHLNANKVKSKS</sequence>
<evidence type="ECO:0000259" key="2">
    <source>
        <dbReference type="Pfam" id="PF13443"/>
    </source>
</evidence>
<gene>
    <name evidence="3" type="ORF">EOE66_16580</name>
</gene>
<comment type="caution">
    <text evidence="3">The sequence shown here is derived from an EMBL/GenBank/DDBJ whole genome shotgun (WGS) entry which is preliminary data.</text>
</comment>
<evidence type="ECO:0000256" key="1">
    <source>
        <dbReference type="SAM" id="MobiDB-lite"/>
    </source>
</evidence>
<evidence type="ECO:0000313" key="3">
    <source>
        <dbReference type="EMBL" id="RVU44673.1"/>
    </source>
</evidence>
<proteinExistence type="predicted"/>
<feature type="region of interest" description="Disordered" evidence="1">
    <location>
        <begin position="104"/>
        <end position="166"/>
    </location>
</feature>
<dbReference type="AlphaFoldDB" id="A0A437RD47"/>
<dbReference type="InterPro" id="IPR001387">
    <property type="entry name" value="Cro/C1-type_HTH"/>
</dbReference>
<dbReference type="Pfam" id="PF13443">
    <property type="entry name" value="HTH_26"/>
    <property type="match status" value="1"/>
</dbReference>
<dbReference type="OrthoDB" id="9805309at2"/>
<organism evidence="3 4">
    <name type="scientific">Rubrivivax rivuli</name>
    <dbReference type="NCBI Taxonomy" id="1862385"/>
    <lineage>
        <taxon>Bacteria</taxon>
        <taxon>Pseudomonadati</taxon>
        <taxon>Pseudomonadota</taxon>
        <taxon>Betaproteobacteria</taxon>
        <taxon>Burkholderiales</taxon>
        <taxon>Sphaerotilaceae</taxon>
        <taxon>Rubrivivax</taxon>
    </lineage>
</organism>
<dbReference type="Proteomes" id="UP000285575">
    <property type="component" value="Unassembled WGS sequence"/>
</dbReference>
<reference evidence="3 4" key="1">
    <citation type="submission" date="2019-01" db="EMBL/GenBank/DDBJ databases">
        <authorList>
            <person name="Chen W.-M."/>
        </authorList>
    </citation>
    <scope>NUCLEOTIDE SEQUENCE [LARGE SCALE GENOMIC DNA]</scope>
    <source>
        <strain evidence="3 4">KYPY4</strain>
    </source>
</reference>
<feature type="domain" description="HTH cro/C1-type" evidence="2">
    <location>
        <begin position="8"/>
        <end position="75"/>
    </location>
</feature>
<name>A0A437RD47_9BURK</name>
<keyword evidence="4" id="KW-1185">Reference proteome</keyword>
<protein>
    <submittedName>
        <fullName evidence="3">XRE family transcriptional regulator</fullName>
    </submittedName>
</protein>
<accession>A0A437RD47</accession>